<sequence>MVLITCAILISPKRFFRQGGLAWSLRRGAIKLAVAAAEMNNGVASGTFSEIQYFLLSFCVGTKYVSVVYQRFGLFGSTPPIFSVGITLRKINTVRLRKRSRAGAKKAQVFCGKISG</sequence>
<name>A0A6P0F700_XANPE</name>
<protein>
    <submittedName>
        <fullName evidence="1">Uncharacterized protein</fullName>
    </submittedName>
</protein>
<comment type="caution">
    <text evidence="1">The sequence shown here is derived from an EMBL/GenBank/DDBJ whole genome shotgun (WGS) entry which is preliminary data.</text>
</comment>
<evidence type="ECO:0000313" key="2">
    <source>
        <dbReference type="Proteomes" id="UP000471082"/>
    </source>
</evidence>
<accession>A0A6P0F700</accession>
<dbReference type="Proteomes" id="UP000471082">
    <property type="component" value="Unassembled WGS sequence"/>
</dbReference>
<gene>
    <name evidence="1" type="ORF">G3W61_13355</name>
</gene>
<dbReference type="EMBL" id="JAAGYU010000057">
    <property type="protein sequence ID" value="NEL77226.1"/>
    <property type="molecule type" value="Genomic_DNA"/>
</dbReference>
<organism evidence="1 2">
    <name type="scientific">Xanthomonas perforans</name>
    <dbReference type="NCBI Taxonomy" id="442694"/>
    <lineage>
        <taxon>Bacteria</taxon>
        <taxon>Pseudomonadati</taxon>
        <taxon>Pseudomonadota</taxon>
        <taxon>Gammaproteobacteria</taxon>
        <taxon>Lysobacterales</taxon>
        <taxon>Lysobacteraceae</taxon>
        <taxon>Xanthomonas</taxon>
    </lineage>
</organism>
<dbReference type="RefSeq" id="WP_162483011.1">
    <property type="nucleotide sequence ID" value="NZ_JARVVP010000011.1"/>
</dbReference>
<proteinExistence type="predicted"/>
<reference evidence="1 2" key="1">
    <citation type="submission" date="2019-11" db="EMBL/GenBank/DDBJ databases">
        <title>Genome-resolved metagenomics to study the prevalence of co-infection and intraspecific heterogeneity among plant pathogen metapopulations.</title>
        <authorList>
            <person name="Newberry E."/>
            <person name="Bhandari R."/>
            <person name="Kemble J."/>
            <person name="Sikora E."/>
            <person name="Potnis N."/>
        </authorList>
    </citation>
    <scope>NUCLEOTIDE SEQUENCE [LARGE SCALE GENOMIC DNA]</scope>
    <source>
        <strain evidence="1">Xp_Tom_Tuscaloosa_18b</strain>
    </source>
</reference>
<dbReference type="AlphaFoldDB" id="A0A6P0F700"/>
<evidence type="ECO:0000313" key="1">
    <source>
        <dbReference type="EMBL" id="NEL77226.1"/>
    </source>
</evidence>